<feature type="region of interest" description="Disordered" evidence="1">
    <location>
        <begin position="1"/>
        <end position="26"/>
    </location>
</feature>
<organism evidence="2 3">
    <name type="scientific">Acacia crassicarpa</name>
    <name type="common">northern wattle</name>
    <dbReference type="NCBI Taxonomy" id="499986"/>
    <lineage>
        <taxon>Eukaryota</taxon>
        <taxon>Viridiplantae</taxon>
        <taxon>Streptophyta</taxon>
        <taxon>Embryophyta</taxon>
        <taxon>Tracheophyta</taxon>
        <taxon>Spermatophyta</taxon>
        <taxon>Magnoliopsida</taxon>
        <taxon>eudicotyledons</taxon>
        <taxon>Gunneridae</taxon>
        <taxon>Pentapetalae</taxon>
        <taxon>rosids</taxon>
        <taxon>fabids</taxon>
        <taxon>Fabales</taxon>
        <taxon>Fabaceae</taxon>
        <taxon>Caesalpinioideae</taxon>
        <taxon>mimosoid clade</taxon>
        <taxon>Acacieae</taxon>
        <taxon>Acacia</taxon>
    </lineage>
</organism>
<name>A0AAE1MEX8_9FABA</name>
<dbReference type="AlphaFoldDB" id="A0AAE1MEX8"/>
<keyword evidence="3" id="KW-1185">Reference proteome</keyword>
<evidence type="ECO:0000256" key="1">
    <source>
        <dbReference type="SAM" id="MobiDB-lite"/>
    </source>
</evidence>
<dbReference type="EMBL" id="JAWXYG010000012">
    <property type="protein sequence ID" value="KAK4257471.1"/>
    <property type="molecule type" value="Genomic_DNA"/>
</dbReference>
<evidence type="ECO:0000313" key="2">
    <source>
        <dbReference type="EMBL" id="KAK4257471.1"/>
    </source>
</evidence>
<sequence>MDSKSKASSSRDGSSSSSQMKPRSCLCSPTTHPGSYRCSFHKNHHPTAATAVARISRPNLHHHHNPMRTMKAILQEIIKPSSHDIHRRKNFQARPSRFFLMNSSATDAAALAVS</sequence>
<evidence type="ECO:0000313" key="3">
    <source>
        <dbReference type="Proteomes" id="UP001293593"/>
    </source>
</evidence>
<reference evidence="2" key="1">
    <citation type="submission" date="2023-10" db="EMBL/GenBank/DDBJ databases">
        <title>Chromosome-level genome of the transformable northern wattle, Acacia crassicarpa.</title>
        <authorList>
            <person name="Massaro I."/>
            <person name="Sinha N.R."/>
            <person name="Poethig S."/>
            <person name="Leichty A.R."/>
        </authorList>
    </citation>
    <scope>NUCLEOTIDE SEQUENCE</scope>
    <source>
        <strain evidence="2">Acra3RX</strain>
        <tissue evidence="2">Leaf</tissue>
    </source>
</reference>
<protein>
    <recommendedName>
        <fullName evidence="4">Serine-rich protein-like protein</fullName>
    </recommendedName>
</protein>
<evidence type="ECO:0008006" key="4">
    <source>
        <dbReference type="Google" id="ProtNLM"/>
    </source>
</evidence>
<comment type="caution">
    <text evidence="2">The sequence shown here is derived from an EMBL/GenBank/DDBJ whole genome shotgun (WGS) entry which is preliminary data.</text>
</comment>
<gene>
    <name evidence="2" type="ORF">QN277_007054</name>
</gene>
<dbReference type="PANTHER" id="PTHR33132">
    <property type="entry name" value="OSJNBB0118P14.9 PROTEIN"/>
    <property type="match status" value="1"/>
</dbReference>
<feature type="compositionally biased region" description="Low complexity" evidence="1">
    <location>
        <begin position="1"/>
        <end position="18"/>
    </location>
</feature>
<proteinExistence type="predicted"/>
<accession>A0AAE1MEX8</accession>
<dbReference type="Proteomes" id="UP001293593">
    <property type="component" value="Unassembled WGS sequence"/>
</dbReference>
<dbReference type="PANTHER" id="PTHR33132:SF142">
    <property type="entry name" value="SERINE-RICH PROTEIN-LIKE PROTEIN"/>
    <property type="match status" value="1"/>
</dbReference>